<proteinExistence type="predicted"/>
<dbReference type="InterPro" id="IPR024078">
    <property type="entry name" value="LmbE-like_dom_sf"/>
</dbReference>
<evidence type="ECO:0000313" key="4">
    <source>
        <dbReference type="Proteomes" id="UP000253741"/>
    </source>
</evidence>
<dbReference type="OrthoDB" id="116799at2"/>
<dbReference type="EMBL" id="QQNA01000119">
    <property type="protein sequence ID" value="RDG37098.1"/>
    <property type="molecule type" value="Genomic_DNA"/>
</dbReference>
<evidence type="ECO:0000313" key="3">
    <source>
        <dbReference type="EMBL" id="RDG37098.1"/>
    </source>
</evidence>
<keyword evidence="1" id="KW-0862">Zinc</keyword>
<accession>A0A370B5K8</accession>
<protein>
    <submittedName>
        <fullName evidence="3">PIG-L family deacetylase</fullName>
    </submittedName>
</protein>
<dbReference type="Proteomes" id="UP000253741">
    <property type="component" value="Unassembled WGS sequence"/>
</dbReference>
<dbReference type="InterPro" id="IPR003737">
    <property type="entry name" value="GlcNAc_PI_deacetylase-related"/>
</dbReference>
<dbReference type="AlphaFoldDB" id="A0A370B5K8"/>
<feature type="compositionally biased region" description="Basic and acidic residues" evidence="2">
    <location>
        <begin position="1"/>
        <end position="10"/>
    </location>
</feature>
<gene>
    <name evidence="3" type="ORF">DVH02_16360</name>
</gene>
<feature type="region of interest" description="Disordered" evidence="2">
    <location>
        <begin position="1"/>
        <end position="40"/>
    </location>
</feature>
<evidence type="ECO:0000256" key="2">
    <source>
        <dbReference type="SAM" id="MobiDB-lite"/>
    </source>
</evidence>
<keyword evidence="4" id="KW-1185">Reference proteome</keyword>
<evidence type="ECO:0000256" key="1">
    <source>
        <dbReference type="ARBA" id="ARBA00022833"/>
    </source>
</evidence>
<dbReference type="Gene3D" id="3.40.50.10320">
    <property type="entry name" value="LmbE-like"/>
    <property type="match status" value="1"/>
</dbReference>
<dbReference type="SUPFAM" id="SSF102588">
    <property type="entry name" value="LmbE-like"/>
    <property type="match status" value="1"/>
</dbReference>
<dbReference type="Pfam" id="PF02585">
    <property type="entry name" value="PIG-L"/>
    <property type="match status" value="1"/>
</dbReference>
<dbReference type="GO" id="GO:0016137">
    <property type="term" value="P:glycoside metabolic process"/>
    <property type="evidence" value="ECO:0007669"/>
    <property type="project" value="UniProtKB-ARBA"/>
</dbReference>
<reference evidence="3 4" key="1">
    <citation type="submission" date="2018-07" db="EMBL/GenBank/DDBJ databases">
        <title>Streptomyces species from bats.</title>
        <authorList>
            <person name="Dunlap C."/>
        </authorList>
    </citation>
    <scope>NUCLEOTIDE SEQUENCE [LARGE SCALE GENOMIC DNA]</scope>
    <source>
        <strain evidence="3 4">AC230</strain>
    </source>
</reference>
<comment type="caution">
    <text evidence="3">The sequence shown here is derived from an EMBL/GenBank/DDBJ whole genome shotgun (WGS) entry which is preliminary data.</text>
</comment>
<name>A0A370B5K8_9ACTN</name>
<feature type="compositionally biased region" description="Low complexity" evidence="2">
    <location>
        <begin position="20"/>
        <end position="33"/>
    </location>
</feature>
<organism evidence="3 4">
    <name type="scientific">Streptomyces corynorhini</name>
    <dbReference type="NCBI Taxonomy" id="2282652"/>
    <lineage>
        <taxon>Bacteria</taxon>
        <taxon>Bacillati</taxon>
        <taxon>Actinomycetota</taxon>
        <taxon>Actinomycetes</taxon>
        <taxon>Kitasatosporales</taxon>
        <taxon>Streptomycetaceae</taxon>
        <taxon>Streptomyces</taxon>
    </lineage>
</organism>
<sequence>MAGGNDERRILSRRRRGTDRGSTLPVPQRTPLAVTPPTPRTRTAIAVSPHLDDAVFSAGGVLALLARTGWQVQVITCFTATVAAPCPFALSTQLDKGLPADVDYMALRRAEDRAAQRHLGALLPTHLPLPEAPHRGYDSAPRLFQPPHREDTAETDLRLLLGPHLAEADIVLAPQGIGDHVDHVLTARAVAAAAGHARIGWWRDLPYAARTSMPDAGPRDGIAEGTSEVTVDIGTVLAEKSAAVRCYTTQLGFQFGGSERAAAGLSAMARSEAARAGAPYTHGESLRAGPAARQLLKNYAQEATG</sequence>